<feature type="domain" description="HTH lysR-type" evidence="5">
    <location>
        <begin position="2"/>
        <end position="59"/>
    </location>
</feature>
<proteinExistence type="inferred from homology"/>
<dbReference type="InterPro" id="IPR005119">
    <property type="entry name" value="LysR_subst-bd"/>
</dbReference>
<evidence type="ECO:0000256" key="4">
    <source>
        <dbReference type="ARBA" id="ARBA00023163"/>
    </source>
</evidence>
<evidence type="ECO:0000259" key="5">
    <source>
        <dbReference type="PROSITE" id="PS50931"/>
    </source>
</evidence>
<dbReference type="SUPFAM" id="SSF46785">
    <property type="entry name" value="Winged helix' DNA-binding domain"/>
    <property type="match status" value="1"/>
</dbReference>
<dbReference type="Pfam" id="PF00126">
    <property type="entry name" value="HTH_1"/>
    <property type="match status" value="1"/>
</dbReference>
<evidence type="ECO:0000256" key="1">
    <source>
        <dbReference type="ARBA" id="ARBA00009437"/>
    </source>
</evidence>
<keyword evidence="2" id="KW-0805">Transcription regulation</keyword>
<dbReference type="PANTHER" id="PTHR30346">
    <property type="entry name" value="TRANSCRIPTIONAL DUAL REGULATOR HCAR-RELATED"/>
    <property type="match status" value="1"/>
</dbReference>
<dbReference type="PANTHER" id="PTHR30346:SF29">
    <property type="entry name" value="LYSR SUBSTRATE-BINDING"/>
    <property type="match status" value="1"/>
</dbReference>
<keyword evidence="3" id="KW-0238">DNA-binding</keyword>
<dbReference type="RefSeq" id="WP_284305458.1">
    <property type="nucleotide sequence ID" value="NZ_BSUO01000001.1"/>
</dbReference>
<reference evidence="7" key="1">
    <citation type="journal article" date="2019" name="Int. J. Syst. Evol. Microbiol.">
        <title>The Global Catalogue of Microorganisms (GCM) 10K type strain sequencing project: providing services to taxonomists for standard genome sequencing and annotation.</title>
        <authorList>
            <consortium name="The Broad Institute Genomics Platform"/>
            <consortium name="The Broad Institute Genome Sequencing Center for Infectious Disease"/>
            <person name="Wu L."/>
            <person name="Ma J."/>
        </authorList>
    </citation>
    <scope>NUCLEOTIDE SEQUENCE [LARGE SCALE GENOMIC DNA]</scope>
    <source>
        <strain evidence="7">NBRC 113072</strain>
    </source>
</reference>
<evidence type="ECO:0000313" key="6">
    <source>
        <dbReference type="EMBL" id="GMA41973.1"/>
    </source>
</evidence>
<keyword evidence="7" id="KW-1185">Reference proteome</keyword>
<evidence type="ECO:0000256" key="2">
    <source>
        <dbReference type="ARBA" id="ARBA00023015"/>
    </source>
</evidence>
<name>A0ABQ6IZ52_9MICO</name>
<protein>
    <submittedName>
        <fullName evidence="6">LysR family transcriptional regulator</fullName>
    </submittedName>
</protein>
<dbReference type="InterPro" id="IPR036388">
    <property type="entry name" value="WH-like_DNA-bd_sf"/>
</dbReference>
<evidence type="ECO:0000313" key="7">
    <source>
        <dbReference type="Proteomes" id="UP001157126"/>
    </source>
</evidence>
<dbReference type="CDD" id="cd08423">
    <property type="entry name" value="PBP2_LTTR_like_6"/>
    <property type="match status" value="1"/>
</dbReference>
<gene>
    <name evidence="6" type="ORF">GCM10025883_40180</name>
</gene>
<dbReference type="EMBL" id="BSUO01000001">
    <property type="protein sequence ID" value="GMA41973.1"/>
    <property type="molecule type" value="Genomic_DNA"/>
</dbReference>
<dbReference type="InterPro" id="IPR000847">
    <property type="entry name" value="LysR_HTH_N"/>
</dbReference>
<keyword evidence="4" id="KW-0804">Transcription</keyword>
<dbReference type="SUPFAM" id="SSF53850">
    <property type="entry name" value="Periplasmic binding protein-like II"/>
    <property type="match status" value="1"/>
</dbReference>
<accession>A0ABQ6IZ52</accession>
<dbReference type="Proteomes" id="UP001157126">
    <property type="component" value="Unassembled WGS sequence"/>
</dbReference>
<dbReference type="Pfam" id="PF03466">
    <property type="entry name" value="LysR_substrate"/>
    <property type="match status" value="1"/>
</dbReference>
<comment type="similarity">
    <text evidence="1">Belongs to the LysR transcriptional regulatory family.</text>
</comment>
<dbReference type="Gene3D" id="1.10.10.10">
    <property type="entry name" value="Winged helix-like DNA-binding domain superfamily/Winged helix DNA-binding domain"/>
    <property type="match status" value="1"/>
</dbReference>
<dbReference type="InterPro" id="IPR036390">
    <property type="entry name" value="WH_DNA-bd_sf"/>
</dbReference>
<evidence type="ECO:0000256" key="3">
    <source>
        <dbReference type="ARBA" id="ARBA00023125"/>
    </source>
</evidence>
<comment type="caution">
    <text evidence="6">The sequence shown here is derived from an EMBL/GenBank/DDBJ whole genome shotgun (WGS) entry which is preliminary data.</text>
</comment>
<dbReference type="PROSITE" id="PS50931">
    <property type="entry name" value="HTH_LYSR"/>
    <property type="match status" value="1"/>
</dbReference>
<sequence>MLNPLHLQTLVTVLRTGSFADAARELGYTPSAVSQQIATLERSLKMVLFDRSARSITPTPTARLLAERSRDSLTALRLLEEDVVTMAQGRLGTLRVGSFPTASERLLPAAFSHFRAAHPQVQIRLGEGETDELVAQLLDGQIDVALVYRYDLVPRRIPADVETRALLAEDLLLIVPEDHELLGRAVVAWSDLADATWITTAADTAGAQCLERLCALAGFVPEVSMRSNDYDVVRRFVASGLGVALIPALARGIGEGLGVAPLEASEVRRHVLVLHRHERLNPAVAGFLASLAHAASQVCGEHLRPAG</sequence>
<organism evidence="6 7">
    <name type="scientific">Mobilicoccus caccae</name>
    <dbReference type="NCBI Taxonomy" id="1859295"/>
    <lineage>
        <taxon>Bacteria</taxon>
        <taxon>Bacillati</taxon>
        <taxon>Actinomycetota</taxon>
        <taxon>Actinomycetes</taxon>
        <taxon>Micrococcales</taxon>
        <taxon>Dermatophilaceae</taxon>
        <taxon>Mobilicoccus</taxon>
    </lineage>
</organism>
<dbReference type="Gene3D" id="3.40.190.290">
    <property type="match status" value="1"/>
</dbReference>